<dbReference type="RefSeq" id="WP_379485492.1">
    <property type="nucleotide sequence ID" value="NZ_JBHMCF010000066.1"/>
</dbReference>
<keyword evidence="2" id="KW-0479">Metal-binding</keyword>
<comment type="caution">
    <text evidence="3">The sequence shown here is derived from an EMBL/GenBank/DDBJ whole genome shotgun (WGS) entry which is preliminary data.</text>
</comment>
<dbReference type="Pfam" id="PF00067">
    <property type="entry name" value="p450"/>
    <property type="match status" value="1"/>
</dbReference>
<dbReference type="SUPFAM" id="SSF48264">
    <property type="entry name" value="Cytochrome P450"/>
    <property type="match status" value="1"/>
</dbReference>
<reference evidence="3 4" key="1">
    <citation type="submission" date="2024-09" db="EMBL/GenBank/DDBJ databases">
        <authorList>
            <person name="Sun Q."/>
            <person name="Mori K."/>
        </authorList>
    </citation>
    <scope>NUCLEOTIDE SEQUENCE [LARGE SCALE GENOMIC DNA]</scope>
    <source>
        <strain evidence="3 4">JCM 3324</strain>
    </source>
</reference>
<dbReference type="InterPro" id="IPR017972">
    <property type="entry name" value="Cyt_P450_CS"/>
</dbReference>
<sequence>MPSPSPTDPLTHERVHGLTVAEAGRVLATPAAYADEGLLHAALALLRREAPVHYVQADGYNPFWAVTRHDDVQAVERDHTLWLNAPRPVLRSAALDAALQERRAQGKALASLVHLDEPEHRPLRAIAADWFRPKAMRALQDRVRELARRHVDLMAEHGSTCDFARQIAAPYPLYAILALLGLPESDYPLMLRLTQQLFGHDDRDKGSPAAGTPGAHMGALEELFAYFHDLTAARRARPTGDLASCVAGARIDGRLLDDTTIASYYILIATAGHDTTSSTVAGGLEALIRHPDQLGLLRRDPGLLPTAVEEMIRWVSPVTSFMRTARADTHVRGVPIAAGESVLLSYPSANRDEDVFDEPFRFDVARDPNRHLAFGTGVHYCLGAALARMEVAALFAELLPRLESVELDGEPAWTATTFVGGLKRLPIRYRLTPAS</sequence>
<proteinExistence type="inferred from homology"/>
<dbReference type="Gene3D" id="1.10.630.10">
    <property type="entry name" value="Cytochrome P450"/>
    <property type="match status" value="1"/>
</dbReference>
<accession>A0ABV5P6T7</accession>
<dbReference type="PANTHER" id="PTHR46696">
    <property type="entry name" value="P450, PUTATIVE (EUROFUNG)-RELATED"/>
    <property type="match status" value="1"/>
</dbReference>
<dbReference type="InterPro" id="IPR036396">
    <property type="entry name" value="Cyt_P450_sf"/>
</dbReference>
<evidence type="ECO:0000256" key="2">
    <source>
        <dbReference type="RuleBase" id="RU000461"/>
    </source>
</evidence>
<evidence type="ECO:0000256" key="1">
    <source>
        <dbReference type="ARBA" id="ARBA00010617"/>
    </source>
</evidence>
<keyword evidence="4" id="KW-1185">Reference proteome</keyword>
<keyword evidence="2" id="KW-0503">Monooxygenase</keyword>
<protein>
    <submittedName>
        <fullName evidence="3">Cytochrome P450</fullName>
    </submittedName>
</protein>
<comment type="similarity">
    <text evidence="1 2">Belongs to the cytochrome P450 family.</text>
</comment>
<evidence type="ECO:0000313" key="3">
    <source>
        <dbReference type="EMBL" id="MFB9477654.1"/>
    </source>
</evidence>
<dbReference type="Proteomes" id="UP001589568">
    <property type="component" value="Unassembled WGS sequence"/>
</dbReference>
<dbReference type="PRINTS" id="PR00385">
    <property type="entry name" value="P450"/>
</dbReference>
<gene>
    <name evidence="3" type="ORF">ACFFR3_49845</name>
</gene>
<keyword evidence="2" id="KW-0560">Oxidoreductase</keyword>
<keyword evidence="2" id="KW-0349">Heme</keyword>
<dbReference type="InterPro" id="IPR001128">
    <property type="entry name" value="Cyt_P450"/>
</dbReference>
<dbReference type="CDD" id="cd11033">
    <property type="entry name" value="CYP142-like"/>
    <property type="match status" value="1"/>
</dbReference>
<dbReference type="PANTHER" id="PTHR46696:SF4">
    <property type="entry name" value="BIOTIN BIOSYNTHESIS CYTOCHROME P450"/>
    <property type="match status" value="1"/>
</dbReference>
<organism evidence="3 4">
    <name type="scientific">Nonomuraea salmonea</name>
    <dbReference type="NCBI Taxonomy" id="46181"/>
    <lineage>
        <taxon>Bacteria</taxon>
        <taxon>Bacillati</taxon>
        <taxon>Actinomycetota</taxon>
        <taxon>Actinomycetes</taxon>
        <taxon>Streptosporangiales</taxon>
        <taxon>Streptosporangiaceae</taxon>
        <taxon>Nonomuraea</taxon>
    </lineage>
</organism>
<keyword evidence="2" id="KW-0408">Iron</keyword>
<name>A0ABV5P6T7_9ACTN</name>
<dbReference type="PROSITE" id="PS00086">
    <property type="entry name" value="CYTOCHROME_P450"/>
    <property type="match status" value="1"/>
</dbReference>
<dbReference type="EMBL" id="JBHMCF010000066">
    <property type="protein sequence ID" value="MFB9477654.1"/>
    <property type="molecule type" value="Genomic_DNA"/>
</dbReference>
<evidence type="ECO:0000313" key="4">
    <source>
        <dbReference type="Proteomes" id="UP001589568"/>
    </source>
</evidence>
<dbReference type="InterPro" id="IPR002397">
    <property type="entry name" value="Cyt_P450_B"/>
</dbReference>
<dbReference type="PRINTS" id="PR00359">
    <property type="entry name" value="BP450"/>
</dbReference>